<feature type="region of interest" description="Disordered" evidence="1">
    <location>
        <begin position="298"/>
        <end position="356"/>
    </location>
</feature>
<proteinExistence type="predicted"/>
<evidence type="ECO:0000256" key="1">
    <source>
        <dbReference type="SAM" id="MobiDB-lite"/>
    </source>
</evidence>
<comment type="caution">
    <text evidence="2">The sequence shown here is derived from an EMBL/GenBank/DDBJ whole genome shotgun (WGS) entry which is preliminary data.</text>
</comment>
<feature type="region of interest" description="Disordered" evidence="1">
    <location>
        <begin position="430"/>
        <end position="484"/>
    </location>
</feature>
<protein>
    <submittedName>
        <fullName evidence="2">Uncharacterized protein</fullName>
    </submittedName>
</protein>
<feature type="region of interest" description="Disordered" evidence="1">
    <location>
        <begin position="373"/>
        <end position="411"/>
    </location>
</feature>
<keyword evidence="3" id="KW-1185">Reference proteome</keyword>
<feature type="region of interest" description="Disordered" evidence="1">
    <location>
        <begin position="73"/>
        <end position="109"/>
    </location>
</feature>
<feature type="compositionally biased region" description="Low complexity" evidence="1">
    <location>
        <begin position="78"/>
        <end position="89"/>
    </location>
</feature>
<organism evidence="2 3">
    <name type="scientific">Orbilia blumenaviensis</name>
    <dbReference type="NCBI Taxonomy" id="1796055"/>
    <lineage>
        <taxon>Eukaryota</taxon>
        <taxon>Fungi</taxon>
        <taxon>Dikarya</taxon>
        <taxon>Ascomycota</taxon>
        <taxon>Pezizomycotina</taxon>
        <taxon>Orbiliomycetes</taxon>
        <taxon>Orbiliales</taxon>
        <taxon>Orbiliaceae</taxon>
        <taxon>Orbilia</taxon>
    </lineage>
</organism>
<evidence type="ECO:0000313" key="2">
    <source>
        <dbReference type="EMBL" id="KAK6362347.1"/>
    </source>
</evidence>
<sequence>MSIEGPDQPDESLSAMAIAGSGIVYGSSDKGSSTELQRGGVLKRDLPVPTASSSVHFLTTPKTLLASQPRATLRPVPTNSTSTSDLTSTIAPKSIRGDKRNSTSPGPTVKVVSNHKRAGGEEAQVPQTEYFMNKVSVKCAKPEDIVTRSVSFYRNRGARRPVDWVGVSNRVGAPGAMKLIREAISRCLDCTCELEKEHGQEGWGLSSRYGGGGDNTESCTTEIVENCEDLYDHFSYRFGAKIEASDLDCYCQEDWSTRMTPLQPGQRETLVLDRATGRTSTGMYFRGRILRIIEAVTLPPDNDDGIPPPPERQAPPPERQAPPPEGGGERGREEEEEEDLYAPPPSRPNPGRRRQGFRHLLGGIREDAAEDEQFLIPNQQAPAEPVILAGPRQDQLDDLGGDARPGSRSGTARALDAIGLGFAGFAAANRFRRPGPIPPDKPFGSGSFNRGPRSKRGQEPDSATDADRRHLPDFQGPIDVDEGT</sequence>
<feature type="compositionally biased region" description="Pro residues" evidence="1">
    <location>
        <begin position="306"/>
        <end position="325"/>
    </location>
</feature>
<evidence type="ECO:0000313" key="3">
    <source>
        <dbReference type="Proteomes" id="UP001373714"/>
    </source>
</evidence>
<reference evidence="2 3" key="1">
    <citation type="submission" date="2019-10" db="EMBL/GenBank/DDBJ databases">
        <authorList>
            <person name="Palmer J.M."/>
        </authorList>
    </citation>
    <scope>NUCLEOTIDE SEQUENCE [LARGE SCALE GENOMIC DNA]</scope>
    <source>
        <strain evidence="2 3">TWF730</strain>
    </source>
</reference>
<dbReference type="AlphaFoldDB" id="A0AAV9VK46"/>
<gene>
    <name evidence="2" type="ORF">TWF730_006041</name>
</gene>
<dbReference type="EMBL" id="JAVHNS010000002">
    <property type="protein sequence ID" value="KAK6362347.1"/>
    <property type="molecule type" value="Genomic_DNA"/>
</dbReference>
<name>A0AAV9VK46_9PEZI</name>
<dbReference type="Proteomes" id="UP001373714">
    <property type="component" value="Unassembled WGS sequence"/>
</dbReference>
<accession>A0AAV9VK46</accession>